<accession>A0A2P0VP59</accession>
<sequence length="142" mass="16818">MNNSEYTIDNVMKHLHYSVCFAPQKQFCFTRDNAGEIYVKCYENIKCRDERIEQNTWSSKDECDYFCYGNGFLNWTWMTWLIFCLFCFFPLIAISITMFMTHGPDTYIHILGISVAYIITFSILFVLLMFLGKIDTKNVNQL</sequence>
<protein>
    <submittedName>
        <fullName evidence="2">Uncharacterized protein</fullName>
    </submittedName>
</protein>
<reference evidence="2" key="1">
    <citation type="journal article" date="2018" name="Virology">
        <title>A giant virus infecting green algae encodes key fermentation genes.</title>
        <authorList>
            <person name="Schvarcz C.R."/>
            <person name="Steward G.F."/>
        </authorList>
    </citation>
    <scope>NUCLEOTIDE SEQUENCE [LARGE SCALE GENOMIC DNA]</scope>
</reference>
<gene>
    <name evidence="2" type="ORF">TetV_570</name>
</gene>
<name>A0A2P0VP59_9VIRU</name>
<keyword evidence="1" id="KW-0812">Transmembrane</keyword>
<evidence type="ECO:0000256" key="1">
    <source>
        <dbReference type="SAM" id="Phobius"/>
    </source>
</evidence>
<dbReference type="EMBL" id="KY322437">
    <property type="protein sequence ID" value="AUF82652.1"/>
    <property type="molecule type" value="Genomic_DNA"/>
</dbReference>
<proteinExistence type="predicted"/>
<organism evidence="2">
    <name type="scientific">Tetraselmis virus 1</name>
    <dbReference type="NCBI Taxonomy" id="2060617"/>
    <lineage>
        <taxon>Viruses</taxon>
        <taxon>Varidnaviria</taxon>
        <taxon>Bamfordvirae</taxon>
        <taxon>Nucleocytoviricota</taxon>
        <taxon>Megaviricetes</taxon>
        <taxon>Imitervirales</taxon>
        <taxon>Allomimiviridae</taxon>
        <taxon>Oceanusvirus</taxon>
        <taxon>Oceanusvirus kaneohense</taxon>
    </lineage>
</organism>
<evidence type="ECO:0000313" key="3">
    <source>
        <dbReference type="Proteomes" id="UP000244773"/>
    </source>
</evidence>
<keyword evidence="3" id="KW-1185">Reference proteome</keyword>
<feature type="transmembrane region" description="Helical" evidence="1">
    <location>
        <begin position="107"/>
        <end position="131"/>
    </location>
</feature>
<evidence type="ECO:0000313" key="2">
    <source>
        <dbReference type="EMBL" id="AUF82652.1"/>
    </source>
</evidence>
<feature type="transmembrane region" description="Helical" evidence="1">
    <location>
        <begin position="80"/>
        <end position="101"/>
    </location>
</feature>
<dbReference type="Proteomes" id="UP000244773">
    <property type="component" value="Segment"/>
</dbReference>
<keyword evidence="1" id="KW-0472">Membrane</keyword>
<keyword evidence="1" id="KW-1133">Transmembrane helix</keyword>